<evidence type="ECO:0000313" key="2">
    <source>
        <dbReference type="EMBL" id="GJJ13077.1"/>
    </source>
</evidence>
<feature type="compositionally biased region" description="Low complexity" evidence="1">
    <location>
        <begin position="1"/>
        <end position="11"/>
    </location>
</feature>
<feature type="compositionally biased region" description="Low complexity" evidence="1">
    <location>
        <begin position="60"/>
        <end position="71"/>
    </location>
</feature>
<dbReference type="AlphaFoldDB" id="A0AAV5AHF5"/>
<dbReference type="Proteomes" id="UP001050691">
    <property type="component" value="Unassembled WGS sequence"/>
</dbReference>
<feature type="region of interest" description="Disordered" evidence="1">
    <location>
        <begin position="1"/>
        <end position="72"/>
    </location>
</feature>
<accession>A0AAV5AHF5</accession>
<gene>
    <name evidence="2" type="ORF">Clacol_007327</name>
</gene>
<evidence type="ECO:0000256" key="1">
    <source>
        <dbReference type="SAM" id="MobiDB-lite"/>
    </source>
</evidence>
<reference evidence="2" key="1">
    <citation type="submission" date="2021-10" db="EMBL/GenBank/DDBJ databases">
        <title>De novo Genome Assembly of Clathrus columnatus (Basidiomycota, Fungi) Using Illumina and Nanopore Sequence Data.</title>
        <authorList>
            <person name="Ogiso-Tanaka E."/>
            <person name="Itagaki H."/>
            <person name="Hosoya T."/>
            <person name="Hosaka K."/>
        </authorList>
    </citation>
    <scope>NUCLEOTIDE SEQUENCE</scope>
    <source>
        <strain evidence="2">MO-923</strain>
    </source>
</reference>
<organism evidence="2 3">
    <name type="scientific">Clathrus columnatus</name>
    <dbReference type="NCBI Taxonomy" id="1419009"/>
    <lineage>
        <taxon>Eukaryota</taxon>
        <taxon>Fungi</taxon>
        <taxon>Dikarya</taxon>
        <taxon>Basidiomycota</taxon>
        <taxon>Agaricomycotina</taxon>
        <taxon>Agaricomycetes</taxon>
        <taxon>Phallomycetidae</taxon>
        <taxon>Phallales</taxon>
        <taxon>Clathraceae</taxon>
        <taxon>Clathrus</taxon>
    </lineage>
</organism>
<comment type="caution">
    <text evidence="2">The sequence shown here is derived from an EMBL/GenBank/DDBJ whole genome shotgun (WGS) entry which is preliminary data.</text>
</comment>
<name>A0AAV5AHF5_9AGAM</name>
<protein>
    <submittedName>
        <fullName evidence="2">Uncharacterized protein</fullName>
    </submittedName>
</protein>
<sequence>MSQQNSQQQGQIPSNTGSSTSDRSLPPIRDYFIGHFPPHPTSSASPDLRFIPVNPAIPASSTQRPTPQQRTGTIRCPACSFVADRPSALEVALLPHIPS</sequence>
<proteinExistence type="predicted"/>
<keyword evidence="3" id="KW-1185">Reference proteome</keyword>
<dbReference type="EMBL" id="BPWL01000008">
    <property type="protein sequence ID" value="GJJ13077.1"/>
    <property type="molecule type" value="Genomic_DNA"/>
</dbReference>
<evidence type="ECO:0000313" key="3">
    <source>
        <dbReference type="Proteomes" id="UP001050691"/>
    </source>
</evidence>
<feature type="compositionally biased region" description="Polar residues" evidence="1">
    <location>
        <begin position="12"/>
        <end position="23"/>
    </location>
</feature>